<dbReference type="InterPro" id="IPR027417">
    <property type="entry name" value="P-loop_NTPase"/>
</dbReference>
<dbReference type="PROSITE" id="PS00411">
    <property type="entry name" value="KINESIN_MOTOR_1"/>
    <property type="match status" value="1"/>
</dbReference>
<keyword evidence="2" id="KW-0493">Microtubule</keyword>
<dbReference type="FunFam" id="3.40.850.10:FF:000111">
    <property type="entry name" value="p-loop nucleoside triphosphate hydrolase superfamily protein with CH (Calponin Homology) domain"/>
    <property type="match status" value="1"/>
</dbReference>
<feature type="domain" description="Kinesin motor" evidence="10">
    <location>
        <begin position="735"/>
        <end position="1043"/>
    </location>
</feature>
<dbReference type="InterPro" id="IPR019821">
    <property type="entry name" value="Kinesin_motor_CS"/>
</dbReference>
<evidence type="ECO:0000256" key="2">
    <source>
        <dbReference type="ARBA" id="ARBA00022701"/>
    </source>
</evidence>
<dbReference type="InterPro" id="IPR036872">
    <property type="entry name" value="CH_dom_sf"/>
</dbReference>
<evidence type="ECO:0000256" key="6">
    <source>
        <dbReference type="PROSITE-ProRule" id="PRU00283"/>
    </source>
</evidence>
<feature type="binding site" evidence="6">
    <location>
        <begin position="819"/>
        <end position="826"/>
    </location>
    <ligand>
        <name>ATP</name>
        <dbReference type="ChEBI" id="CHEBI:30616"/>
    </ligand>
</feature>
<evidence type="ECO:0000256" key="8">
    <source>
        <dbReference type="SAM" id="MobiDB-lite"/>
    </source>
</evidence>
<comment type="similarity">
    <text evidence="1">Belongs to the TRAFAC class myosin-kinesin ATPase superfamily. Kinesin family. KIN-14 subfamily.</text>
</comment>
<dbReference type="PROSITE" id="PS50067">
    <property type="entry name" value="KINESIN_MOTOR_2"/>
    <property type="match status" value="1"/>
</dbReference>
<dbReference type="SUPFAM" id="SSF52540">
    <property type="entry name" value="P-loop containing nucleoside triphosphate hydrolases"/>
    <property type="match status" value="1"/>
</dbReference>
<dbReference type="Pfam" id="PF00307">
    <property type="entry name" value="CH"/>
    <property type="match status" value="1"/>
</dbReference>
<dbReference type="EMBL" id="LSRQ01001765">
    <property type="protein sequence ID" value="OAY76625.1"/>
    <property type="molecule type" value="Genomic_DNA"/>
</dbReference>
<dbReference type="SMART" id="SM00033">
    <property type="entry name" value="CH"/>
    <property type="match status" value="1"/>
</dbReference>
<evidence type="ECO:0000256" key="4">
    <source>
        <dbReference type="ARBA" id="ARBA00022840"/>
    </source>
</evidence>
<feature type="compositionally biased region" description="Polar residues" evidence="8">
    <location>
        <begin position="1120"/>
        <end position="1137"/>
    </location>
</feature>
<dbReference type="Pfam" id="PF16796">
    <property type="entry name" value="Microtub_bd"/>
    <property type="match status" value="1"/>
</dbReference>
<evidence type="ECO:0000259" key="9">
    <source>
        <dbReference type="PROSITE" id="PS50021"/>
    </source>
</evidence>
<evidence type="ECO:0000259" key="10">
    <source>
        <dbReference type="PROSITE" id="PS50067"/>
    </source>
</evidence>
<gene>
    <name evidence="11" type="ORF">ACMD2_07340</name>
</gene>
<accession>A0A199VIQ3</accession>
<dbReference type="SMART" id="SM00129">
    <property type="entry name" value="KISc"/>
    <property type="match status" value="1"/>
</dbReference>
<feature type="compositionally biased region" description="Low complexity" evidence="8">
    <location>
        <begin position="1107"/>
        <end position="1119"/>
    </location>
</feature>
<feature type="region of interest" description="Disordered" evidence="8">
    <location>
        <begin position="1106"/>
        <end position="1160"/>
    </location>
</feature>
<dbReference type="InterPro" id="IPR001715">
    <property type="entry name" value="CH_dom"/>
</dbReference>
<dbReference type="Gene3D" id="1.10.418.10">
    <property type="entry name" value="Calponin-like domain"/>
    <property type="match status" value="1"/>
</dbReference>
<evidence type="ECO:0000256" key="5">
    <source>
        <dbReference type="ARBA" id="ARBA00023175"/>
    </source>
</evidence>
<comment type="caution">
    <text evidence="11">The sequence shown here is derived from an EMBL/GenBank/DDBJ whole genome shotgun (WGS) entry which is preliminary data.</text>
</comment>
<dbReference type="InterPro" id="IPR027640">
    <property type="entry name" value="Kinesin-like_fam"/>
</dbReference>
<dbReference type="Gene3D" id="3.40.850.10">
    <property type="entry name" value="Kinesin motor domain"/>
    <property type="match status" value="2"/>
</dbReference>
<evidence type="ECO:0000256" key="3">
    <source>
        <dbReference type="ARBA" id="ARBA00022741"/>
    </source>
</evidence>
<dbReference type="GO" id="GO:0005524">
    <property type="term" value="F:ATP binding"/>
    <property type="evidence" value="ECO:0007669"/>
    <property type="project" value="UniProtKB-UniRule"/>
</dbReference>
<name>A0A199VIQ3_ANACO</name>
<dbReference type="Proteomes" id="UP000092600">
    <property type="component" value="Unassembled WGS sequence"/>
</dbReference>
<dbReference type="PROSITE" id="PS50021">
    <property type="entry name" value="CH"/>
    <property type="match status" value="1"/>
</dbReference>
<evidence type="ECO:0000313" key="11">
    <source>
        <dbReference type="EMBL" id="OAY76625.1"/>
    </source>
</evidence>
<organism evidence="11 12">
    <name type="scientific">Ananas comosus</name>
    <name type="common">Pineapple</name>
    <name type="synonym">Ananas ananas</name>
    <dbReference type="NCBI Taxonomy" id="4615"/>
    <lineage>
        <taxon>Eukaryota</taxon>
        <taxon>Viridiplantae</taxon>
        <taxon>Streptophyta</taxon>
        <taxon>Embryophyta</taxon>
        <taxon>Tracheophyta</taxon>
        <taxon>Spermatophyta</taxon>
        <taxon>Magnoliopsida</taxon>
        <taxon>Liliopsida</taxon>
        <taxon>Poales</taxon>
        <taxon>Bromeliaceae</taxon>
        <taxon>Bromelioideae</taxon>
        <taxon>Ananas</taxon>
    </lineage>
</organism>
<dbReference type="PANTHER" id="PTHR47972">
    <property type="entry name" value="KINESIN-LIKE PROTEIN KLP-3"/>
    <property type="match status" value="1"/>
</dbReference>
<keyword evidence="5 6" id="KW-0505">Motor protein</keyword>
<feature type="coiled-coil region" evidence="7">
    <location>
        <begin position="518"/>
        <end position="647"/>
    </location>
</feature>
<keyword evidence="4 6" id="KW-0067">ATP-binding</keyword>
<dbReference type="PANTHER" id="PTHR47972:SF49">
    <property type="entry name" value="KINESIN-LIKE PROTEIN KIN-14M"/>
    <property type="match status" value="1"/>
</dbReference>
<evidence type="ECO:0000256" key="7">
    <source>
        <dbReference type="SAM" id="Coils"/>
    </source>
</evidence>
<dbReference type="STRING" id="4615.A0A199VIQ3"/>
<dbReference type="InterPro" id="IPR036961">
    <property type="entry name" value="Kinesin_motor_dom_sf"/>
</dbReference>
<sequence>MASASSDAEMGTQFLDQIEFNLIQSAKRRSEVVEWLNGLFSDFKLSPNASEEELRARLIDGAVLCAILRRLFPRYVEEKNPSQARGVDNVKKFLSAIERMGLHGFKSSDLEQGPISAVVICLLSLRDRSSSHVGEDRFPNSSAKGESEAMRRWKLLENSRLEAVDVLRMENSRGAQNGEGLGEERKQSMMESKLQRVLRSPVMSEPSTPLSRYAGHKFHEVFQLKQGGYSDLPAAKISEMMKSNSLDNAPTQSLLSVVNGILDESIERKSGEIPYRVACLLRKVIQEIERRISTQAEHIRNQNNLIKAREEKYQSRIRVLETLASGTSEQTQTETNKVDEKKRVGEEEMTRLIKEKGNSDLIISNLKKELESLKTGEEQVTRLMKEKEDCDLIISNLKKELEALKTGEEQISRWMKEKGDCDLIISNLKKELEALKTGEEHVTRLMKEKGDSDLIISNLKKELEALKIREEQVTRLMKGKGDSDLIISKLKQELETSKNGEEQVTRLTKEKKDSDLIISKLKQELETLKNGEEQVTRLMKGKEECDLIILKLKQELENLKKSYEEQGQLLETKKEDVIRLSKEKENSDNIISKLKREIEVAKKLHEQQCQQLEIKAKETKVELEKRIKEVEHLLEESRRRTKELELSSESKFKKYIEKESLVRKFTGVQLQNVQELRLSSVSIRHEVLNTQNRWSEEINNLGQRLKVMIDAAQNYHATLAENRKLYNEIQELKGNIRVYCRIRPFLPGENRKSTTIEYIGQNGDLLLANPSKQGKDGHKMFTFNKVFGPVVTQEEVFVDIQPLIRSVLDGYNVCIFAYGQTGSGKTYTMTGPNNLTEKEWGVNYRALNDLFHISRNRGDTIMYEVGVQMVEIYNEQVRDLLINDGSQKKYPFVLTISIYHPVSQSYAGLQIELSEPLLSMIEVADLTVHVRGLDLKTGATLRGSLHLVDLAGSERVDRSEVTGDRLKEAQHINKSLSALGDVIFALSQKNAHVPYRNSKLTQVLQSSLGGHAKTLMFVQINPDASSYSESLSTLKFAERVSGVELGVARSQKEGKDVRELMEQVSFLKDTIAKKDEEIEHLQLLKDVKTHSPRLKVEKHGAALLKHSSSSPGVSLLSGSTAPQNQKSSIGRTVTNNRAAPDTDVFSDNSDRHSEAGSLQSIDDFKHQKEIVIGQSKLSGGETGQSSIELDFVSLGDADYEERLSDISDSGLSMGTETDGSISSVVEFTLFPESEQSSDATREKAFEEKYNHPSSGIFTPDSKKMAIDQNRKAGANLLPVLRNG</sequence>
<dbReference type="GO" id="GO:0007018">
    <property type="term" value="P:microtubule-based movement"/>
    <property type="evidence" value="ECO:0007669"/>
    <property type="project" value="InterPro"/>
</dbReference>
<reference evidence="11 12" key="1">
    <citation type="journal article" date="2016" name="DNA Res.">
        <title>The draft genome of MD-2 pineapple using hybrid error correction of long reads.</title>
        <authorList>
            <person name="Redwan R.M."/>
            <person name="Saidin A."/>
            <person name="Kumar S.V."/>
        </authorList>
    </citation>
    <scope>NUCLEOTIDE SEQUENCE [LARGE SCALE GENOMIC DNA]</scope>
    <source>
        <strain evidence="12">cv. MD2</strain>
        <tissue evidence="11">Leaf</tissue>
    </source>
</reference>
<dbReference type="GO" id="GO:0003777">
    <property type="term" value="F:microtubule motor activity"/>
    <property type="evidence" value="ECO:0007669"/>
    <property type="project" value="InterPro"/>
</dbReference>
<feature type="region of interest" description="Disordered" evidence="8">
    <location>
        <begin position="1233"/>
        <end position="1260"/>
    </location>
</feature>
<evidence type="ECO:0000256" key="1">
    <source>
        <dbReference type="ARBA" id="ARBA00010899"/>
    </source>
</evidence>
<dbReference type="GO" id="GO:0005874">
    <property type="term" value="C:microtubule"/>
    <property type="evidence" value="ECO:0007669"/>
    <property type="project" value="UniProtKB-KW"/>
</dbReference>
<protein>
    <submittedName>
        <fullName evidence="11">Kinesin KP1</fullName>
    </submittedName>
</protein>
<dbReference type="Pfam" id="PF00225">
    <property type="entry name" value="Kinesin"/>
    <property type="match status" value="1"/>
</dbReference>
<dbReference type="InterPro" id="IPR031852">
    <property type="entry name" value="Vik1/Cik1_MT-bd"/>
</dbReference>
<dbReference type="GO" id="GO:0008017">
    <property type="term" value="F:microtubule binding"/>
    <property type="evidence" value="ECO:0007669"/>
    <property type="project" value="InterPro"/>
</dbReference>
<feature type="compositionally biased region" description="Basic and acidic residues" evidence="8">
    <location>
        <begin position="1239"/>
        <end position="1250"/>
    </location>
</feature>
<proteinExistence type="inferred from homology"/>
<dbReference type="PRINTS" id="PR00380">
    <property type="entry name" value="KINESINHEAVY"/>
</dbReference>
<keyword evidence="3 6" id="KW-0547">Nucleotide-binding</keyword>
<dbReference type="InterPro" id="IPR001752">
    <property type="entry name" value="Kinesin_motor_dom"/>
</dbReference>
<dbReference type="SUPFAM" id="SSF47576">
    <property type="entry name" value="Calponin-homology domain, CH-domain"/>
    <property type="match status" value="1"/>
</dbReference>
<feature type="domain" description="Calponin-homology (CH)" evidence="9">
    <location>
        <begin position="26"/>
        <end position="130"/>
    </location>
</feature>
<evidence type="ECO:0000313" key="12">
    <source>
        <dbReference type="Proteomes" id="UP000092600"/>
    </source>
</evidence>
<keyword evidence="7" id="KW-0175">Coiled coil</keyword>